<keyword evidence="2" id="KW-1185">Reference proteome</keyword>
<organism evidence="1 2">
    <name type="scientific">Stieleria magnilauensis</name>
    <dbReference type="NCBI Taxonomy" id="2527963"/>
    <lineage>
        <taxon>Bacteria</taxon>
        <taxon>Pseudomonadati</taxon>
        <taxon>Planctomycetota</taxon>
        <taxon>Planctomycetia</taxon>
        <taxon>Pirellulales</taxon>
        <taxon>Pirellulaceae</taxon>
        <taxon>Stieleria</taxon>
    </lineage>
</organism>
<protein>
    <submittedName>
        <fullName evidence="1">Uncharacterized protein</fullName>
    </submittedName>
</protein>
<dbReference type="Proteomes" id="UP000318081">
    <property type="component" value="Chromosome"/>
</dbReference>
<reference evidence="1 2" key="1">
    <citation type="submission" date="2019-02" db="EMBL/GenBank/DDBJ databases">
        <title>Deep-cultivation of Planctomycetes and their phenomic and genomic characterization uncovers novel biology.</title>
        <authorList>
            <person name="Wiegand S."/>
            <person name="Jogler M."/>
            <person name="Boedeker C."/>
            <person name="Pinto D."/>
            <person name="Vollmers J."/>
            <person name="Rivas-Marin E."/>
            <person name="Kohn T."/>
            <person name="Peeters S.H."/>
            <person name="Heuer A."/>
            <person name="Rast P."/>
            <person name="Oberbeckmann S."/>
            <person name="Bunk B."/>
            <person name="Jeske O."/>
            <person name="Meyerdierks A."/>
            <person name="Storesund J.E."/>
            <person name="Kallscheuer N."/>
            <person name="Luecker S."/>
            <person name="Lage O.M."/>
            <person name="Pohl T."/>
            <person name="Merkel B.J."/>
            <person name="Hornburger P."/>
            <person name="Mueller R.-W."/>
            <person name="Bruemmer F."/>
            <person name="Labrenz M."/>
            <person name="Spormann A.M."/>
            <person name="Op den Camp H."/>
            <person name="Overmann J."/>
            <person name="Amann R."/>
            <person name="Jetten M.S.M."/>
            <person name="Mascher T."/>
            <person name="Medema M.H."/>
            <person name="Devos D.P."/>
            <person name="Kaster A.-K."/>
            <person name="Ovreas L."/>
            <person name="Rohde M."/>
            <person name="Galperin M.Y."/>
            <person name="Jogler C."/>
        </authorList>
    </citation>
    <scope>NUCLEOTIDE SEQUENCE [LARGE SCALE GENOMIC DNA]</scope>
    <source>
        <strain evidence="1 2">TBK1r</strain>
    </source>
</reference>
<sequence>MRAYSDMNTHRLEKLAREKGVDCQIRTVEAQEDGRFFVFAVDGVPLRRPVSLGFTVDRAIHTLNVGSWRRYALVGEPTTLASA</sequence>
<accession>A0ABX5XZH6</accession>
<gene>
    <name evidence="1" type="ORF">TBK1r_64790</name>
</gene>
<proteinExistence type="predicted"/>
<evidence type="ECO:0000313" key="1">
    <source>
        <dbReference type="EMBL" id="QDV87449.1"/>
    </source>
</evidence>
<dbReference type="RefSeq" id="WP_145219140.1">
    <property type="nucleotide sequence ID" value="NZ_CP036432.1"/>
</dbReference>
<evidence type="ECO:0000313" key="2">
    <source>
        <dbReference type="Proteomes" id="UP000318081"/>
    </source>
</evidence>
<dbReference type="EMBL" id="CP036432">
    <property type="protein sequence ID" value="QDV87449.1"/>
    <property type="molecule type" value="Genomic_DNA"/>
</dbReference>
<name>A0ABX5XZH6_9BACT</name>